<evidence type="ECO:0000313" key="2">
    <source>
        <dbReference type="Proteomes" id="UP000276215"/>
    </source>
</evidence>
<proteinExistence type="predicted"/>
<sequence length="83" mass="9383">MPFSTYRLARAYSRPQDFVSTPQGVLLTVFSFLSSLPPSLPGMPQGCQAWGVQAEGRRQEIRSYKKYCSGTYNIRLAKLHSRP</sequence>
<organism evidence="1 2">
    <name type="scientific">Choiromyces venosus 120613-1</name>
    <dbReference type="NCBI Taxonomy" id="1336337"/>
    <lineage>
        <taxon>Eukaryota</taxon>
        <taxon>Fungi</taxon>
        <taxon>Dikarya</taxon>
        <taxon>Ascomycota</taxon>
        <taxon>Pezizomycotina</taxon>
        <taxon>Pezizomycetes</taxon>
        <taxon>Pezizales</taxon>
        <taxon>Tuberaceae</taxon>
        <taxon>Choiromyces</taxon>
    </lineage>
</organism>
<dbReference type="EMBL" id="ML120579">
    <property type="protein sequence ID" value="RPA89439.1"/>
    <property type="molecule type" value="Genomic_DNA"/>
</dbReference>
<evidence type="ECO:0000313" key="1">
    <source>
        <dbReference type="EMBL" id="RPA89439.1"/>
    </source>
</evidence>
<gene>
    <name evidence="1" type="ORF">L873DRAFT_652357</name>
</gene>
<reference evidence="1 2" key="1">
    <citation type="journal article" date="2018" name="Nat. Ecol. Evol.">
        <title>Pezizomycetes genomes reveal the molecular basis of ectomycorrhizal truffle lifestyle.</title>
        <authorList>
            <person name="Murat C."/>
            <person name="Payen T."/>
            <person name="Noel B."/>
            <person name="Kuo A."/>
            <person name="Morin E."/>
            <person name="Chen J."/>
            <person name="Kohler A."/>
            <person name="Krizsan K."/>
            <person name="Balestrini R."/>
            <person name="Da Silva C."/>
            <person name="Montanini B."/>
            <person name="Hainaut M."/>
            <person name="Levati E."/>
            <person name="Barry K.W."/>
            <person name="Belfiori B."/>
            <person name="Cichocki N."/>
            <person name="Clum A."/>
            <person name="Dockter R.B."/>
            <person name="Fauchery L."/>
            <person name="Guy J."/>
            <person name="Iotti M."/>
            <person name="Le Tacon F."/>
            <person name="Lindquist E.A."/>
            <person name="Lipzen A."/>
            <person name="Malagnac F."/>
            <person name="Mello A."/>
            <person name="Molinier V."/>
            <person name="Miyauchi S."/>
            <person name="Poulain J."/>
            <person name="Riccioni C."/>
            <person name="Rubini A."/>
            <person name="Sitrit Y."/>
            <person name="Splivallo R."/>
            <person name="Traeger S."/>
            <person name="Wang M."/>
            <person name="Zifcakova L."/>
            <person name="Wipf D."/>
            <person name="Zambonelli A."/>
            <person name="Paolocci F."/>
            <person name="Nowrousian M."/>
            <person name="Ottonello S."/>
            <person name="Baldrian P."/>
            <person name="Spatafora J.W."/>
            <person name="Henrissat B."/>
            <person name="Nagy L.G."/>
            <person name="Aury J.M."/>
            <person name="Wincker P."/>
            <person name="Grigoriev I.V."/>
            <person name="Bonfante P."/>
            <person name="Martin F.M."/>
        </authorList>
    </citation>
    <scope>NUCLEOTIDE SEQUENCE [LARGE SCALE GENOMIC DNA]</scope>
    <source>
        <strain evidence="1 2">120613-1</strain>
    </source>
</reference>
<protein>
    <submittedName>
        <fullName evidence="1">Uncharacterized protein</fullName>
    </submittedName>
</protein>
<dbReference type="AlphaFoldDB" id="A0A3N4IU18"/>
<name>A0A3N4IU18_9PEZI</name>
<accession>A0A3N4IU18</accession>
<dbReference type="Proteomes" id="UP000276215">
    <property type="component" value="Unassembled WGS sequence"/>
</dbReference>
<keyword evidence="2" id="KW-1185">Reference proteome</keyword>